<gene>
    <name evidence="6" type="ORF">BST26_12455</name>
</gene>
<dbReference type="InterPro" id="IPR050309">
    <property type="entry name" value="Type-B_Carboxylest/Lipase"/>
</dbReference>
<dbReference type="InterPro" id="IPR002018">
    <property type="entry name" value="CarbesteraseB"/>
</dbReference>
<feature type="compositionally biased region" description="Basic and acidic residues" evidence="4">
    <location>
        <begin position="91"/>
        <end position="103"/>
    </location>
</feature>
<keyword evidence="7" id="KW-1185">Reference proteome</keyword>
<organism evidence="6 7">
    <name type="scientific">Mycolicibacterium insubricum</name>
    <dbReference type="NCBI Taxonomy" id="444597"/>
    <lineage>
        <taxon>Bacteria</taxon>
        <taxon>Bacillati</taxon>
        <taxon>Actinomycetota</taxon>
        <taxon>Actinomycetes</taxon>
        <taxon>Mycobacteriales</taxon>
        <taxon>Mycobacteriaceae</taxon>
        <taxon>Mycolicibacterium</taxon>
    </lineage>
</organism>
<dbReference type="EMBL" id="MVHS01000027">
    <property type="protein sequence ID" value="ORA69936.1"/>
    <property type="molecule type" value="Genomic_DNA"/>
</dbReference>
<evidence type="ECO:0000313" key="6">
    <source>
        <dbReference type="EMBL" id="ORA69936.1"/>
    </source>
</evidence>
<name>A0A1X0DC02_9MYCO</name>
<comment type="caution">
    <text evidence="6">The sequence shown here is derived from an EMBL/GenBank/DDBJ whole genome shotgun (WGS) entry which is preliminary data.</text>
</comment>
<dbReference type="SUPFAM" id="SSF53474">
    <property type="entry name" value="alpha/beta-Hydrolases"/>
    <property type="match status" value="1"/>
</dbReference>
<dbReference type="ESTHER" id="9myco-a0a1x0dc02">
    <property type="family name" value="Carb_B_Bacteria"/>
</dbReference>
<dbReference type="PANTHER" id="PTHR11559">
    <property type="entry name" value="CARBOXYLESTERASE"/>
    <property type="match status" value="1"/>
</dbReference>
<dbReference type="EC" id="3.1.1.-" evidence="3"/>
<evidence type="ECO:0000256" key="1">
    <source>
        <dbReference type="ARBA" id="ARBA00005964"/>
    </source>
</evidence>
<reference evidence="6 7" key="1">
    <citation type="submission" date="2016-12" db="EMBL/GenBank/DDBJ databases">
        <title>The new phylogeny of genus Mycobacterium.</title>
        <authorList>
            <person name="Tortoli E."/>
            <person name="Trovato A."/>
            <person name="Cirillo D.M."/>
        </authorList>
    </citation>
    <scope>NUCLEOTIDE SEQUENCE [LARGE SCALE GENOMIC DNA]</scope>
    <source>
        <strain evidence="6 7">DSM 45130</strain>
    </source>
</reference>
<feature type="region of interest" description="Disordered" evidence="4">
    <location>
        <begin position="476"/>
        <end position="497"/>
    </location>
</feature>
<comment type="similarity">
    <text evidence="1 3">Belongs to the type-B carboxylesterase/lipase family.</text>
</comment>
<dbReference type="AlphaFoldDB" id="A0A1X0DC02"/>
<evidence type="ECO:0000256" key="2">
    <source>
        <dbReference type="ARBA" id="ARBA00022801"/>
    </source>
</evidence>
<feature type="region of interest" description="Disordered" evidence="4">
    <location>
        <begin position="71"/>
        <end position="103"/>
    </location>
</feature>
<dbReference type="Proteomes" id="UP000192801">
    <property type="component" value="Unassembled WGS sequence"/>
</dbReference>
<dbReference type="InterPro" id="IPR019826">
    <property type="entry name" value="Carboxylesterase_B_AS"/>
</dbReference>
<dbReference type="Pfam" id="PF00135">
    <property type="entry name" value="COesterase"/>
    <property type="match status" value="1"/>
</dbReference>
<evidence type="ECO:0000256" key="3">
    <source>
        <dbReference type="RuleBase" id="RU361235"/>
    </source>
</evidence>
<proteinExistence type="inferred from homology"/>
<dbReference type="PROSITE" id="PS00122">
    <property type="entry name" value="CARBOXYLESTERASE_B_1"/>
    <property type="match status" value="1"/>
</dbReference>
<sequence length="526" mass="54475">MLLGLWLAGCATEKAEPATPAPPPPDPGLDSGLVHTGGGAVRGVVADGYRLFYGIPYAAPPVGALRWQAPQPAAGWPGERDATRPGPRCIQDTRRDPGSGHGDSEDCLNLNVWSPAGARGLPVLVWIHGGGFASGDGAMYNAARLATGGNVVVVTLNYRLGALGFLAHSALGEGNYGLADQQAALRWVADNIGGFGGDPAKVTIAGESAGAMSVCDHLVAPGSTGLFRAAIIASGPCQKQTDLTAARIVSAAYARDRGCPDDKTAAACLRALPATALTSPPWYIHMGDNWLTGPATGTSLLPVNPVDRLGTENAARVPMLIGTTADEFTLFPAMQYLRTRTLPTAADYSRLITSTFGSHAAVVLAEYPVAPGATDAQVVLQYARTVTDGVFACPAARMAGAQSAVAPVYAYQFNDPDAVAPESMRHLPFPIGAGHALDLRYLFDIAGGSVPDAAQRALSAQMIRYWAAFVTNATPNAETPDDDPDWPQLADAAGAGPVMSLQPDGSRPISTFAGDHRCAFWAGLAA</sequence>
<accession>A0A1X0DC02</accession>
<evidence type="ECO:0000313" key="7">
    <source>
        <dbReference type="Proteomes" id="UP000192801"/>
    </source>
</evidence>
<protein>
    <recommendedName>
        <fullName evidence="3">Carboxylic ester hydrolase</fullName>
        <ecNumber evidence="3">3.1.1.-</ecNumber>
    </recommendedName>
</protein>
<feature type="domain" description="Carboxylesterase type B" evidence="5">
    <location>
        <begin position="32"/>
        <end position="521"/>
    </location>
</feature>
<dbReference type="Gene3D" id="3.40.50.1820">
    <property type="entry name" value="alpha/beta hydrolase"/>
    <property type="match status" value="1"/>
</dbReference>
<dbReference type="STRING" id="444597.BST26_12455"/>
<dbReference type="InterPro" id="IPR029058">
    <property type="entry name" value="AB_hydrolase_fold"/>
</dbReference>
<evidence type="ECO:0000256" key="4">
    <source>
        <dbReference type="SAM" id="MobiDB-lite"/>
    </source>
</evidence>
<evidence type="ECO:0000259" key="5">
    <source>
        <dbReference type="Pfam" id="PF00135"/>
    </source>
</evidence>
<keyword evidence="2 3" id="KW-0378">Hydrolase</keyword>
<dbReference type="GO" id="GO:0016787">
    <property type="term" value="F:hydrolase activity"/>
    <property type="evidence" value="ECO:0007669"/>
    <property type="project" value="UniProtKB-KW"/>
</dbReference>